<dbReference type="CDD" id="cd13585">
    <property type="entry name" value="PBP2_TMBP_like"/>
    <property type="match status" value="1"/>
</dbReference>
<name>A0A1M4Z0G2_9HYPH</name>
<evidence type="ECO:0000256" key="3">
    <source>
        <dbReference type="ARBA" id="ARBA00022729"/>
    </source>
</evidence>
<keyword evidence="7" id="KW-1185">Reference proteome</keyword>
<evidence type="ECO:0000256" key="5">
    <source>
        <dbReference type="SAM" id="SignalP"/>
    </source>
</evidence>
<dbReference type="Gene3D" id="3.40.190.10">
    <property type="entry name" value="Periplasmic binding protein-like II"/>
    <property type="match status" value="2"/>
</dbReference>
<reference evidence="6 7" key="1">
    <citation type="submission" date="2016-11" db="EMBL/GenBank/DDBJ databases">
        <authorList>
            <person name="Jaros S."/>
            <person name="Januszkiewicz K."/>
            <person name="Wedrychowicz H."/>
        </authorList>
    </citation>
    <scope>NUCLEOTIDE SEQUENCE [LARGE SCALE GENOMIC DNA]</scope>
    <source>
        <strain evidence="6 7">DSM 19436</strain>
    </source>
</reference>
<keyword evidence="4" id="KW-0574">Periplasm</keyword>
<sequence>MRYYGTLLAGAAVVLSTMAGSAFAEDKAVSMIQCGDAIAETYPDLIKAWEAKNPGFKVNVEIVGWAQCQDKITTLAAAGTPVALAYVGSRTLKQFADSDLIVPIPMTDAEKAAYYPHIVDTVTFKGEAWGIPVAFSTKALFWNKALFEKAGLDPAKPPTTWDELYNDAKTVKDKTGIAGYGLPAKTMDNTMHQFLHFVYTNDGTVIDADGKITLDSPQNLQALEFIKKLVPVSEDGPSAYDQDDMIKLFSDGKVAMIEGGPWVRNQVSKDIQWGVAPLPVGPQAKGAGTLLITDSMAVFKGTGVEDQAVDLAKLLTNPENQFVYEKTHGLTPLRPVAGVETLVSEDPSWKPFLDGIAFGGPEPLFLDYKGFQNALIDMVQSVVTGNAEPAAALTKAAGSIDQYK</sequence>
<protein>
    <submittedName>
        <fullName evidence="6">Multiple sugar transport system substrate-binding protein</fullName>
    </submittedName>
</protein>
<dbReference type="PANTHER" id="PTHR30061:SF50">
    <property type="entry name" value="MALTOSE_MALTODEXTRIN-BINDING PERIPLASMIC PROTEIN"/>
    <property type="match status" value="1"/>
</dbReference>
<dbReference type="AlphaFoldDB" id="A0A1M4Z0G2"/>
<dbReference type="OrthoDB" id="9805950at2"/>
<dbReference type="GO" id="GO:1901982">
    <property type="term" value="F:maltose binding"/>
    <property type="evidence" value="ECO:0007669"/>
    <property type="project" value="TreeGrafter"/>
</dbReference>
<dbReference type="EMBL" id="FQUP01000001">
    <property type="protein sequence ID" value="SHF11066.1"/>
    <property type="molecule type" value="Genomic_DNA"/>
</dbReference>
<feature type="chain" id="PRO_5012838510" evidence="5">
    <location>
        <begin position="25"/>
        <end position="404"/>
    </location>
</feature>
<dbReference type="GO" id="GO:0015768">
    <property type="term" value="P:maltose transport"/>
    <property type="evidence" value="ECO:0007669"/>
    <property type="project" value="TreeGrafter"/>
</dbReference>
<gene>
    <name evidence="6" type="ORF">SAMN02745157_1668</name>
</gene>
<dbReference type="Pfam" id="PF01547">
    <property type="entry name" value="SBP_bac_1"/>
    <property type="match status" value="1"/>
</dbReference>
<dbReference type="Proteomes" id="UP000184485">
    <property type="component" value="Unassembled WGS sequence"/>
</dbReference>
<dbReference type="GO" id="GO:0042956">
    <property type="term" value="P:maltodextrin transmembrane transport"/>
    <property type="evidence" value="ECO:0007669"/>
    <property type="project" value="TreeGrafter"/>
</dbReference>
<evidence type="ECO:0000313" key="7">
    <source>
        <dbReference type="Proteomes" id="UP000184485"/>
    </source>
</evidence>
<organism evidence="6 7">
    <name type="scientific">Kaistia soli DSM 19436</name>
    <dbReference type="NCBI Taxonomy" id="1122133"/>
    <lineage>
        <taxon>Bacteria</taxon>
        <taxon>Pseudomonadati</taxon>
        <taxon>Pseudomonadota</taxon>
        <taxon>Alphaproteobacteria</taxon>
        <taxon>Hyphomicrobiales</taxon>
        <taxon>Kaistiaceae</taxon>
        <taxon>Kaistia</taxon>
    </lineage>
</organism>
<dbReference type="SUPFAM" id="SSF53850">
    <property type="entry name" value="Periplasmic binding protein-like II"/>
    <property type="match status" value="1"/>
</dbReference>
<comment type="similarity">
    <text evidence="1">Belongs to the bacterial solute-binding protein 1 family.</text>
</comment>
<dbReference type="STRING" id="1122133.SAMN02745157_1668"/>
<dbReference type="PANTHER" id="PTHR30061">
    <property type="entry name" value="MALTOSE-BINDING PERIPLASMIC PROTEIN"/>
    <property type="match status" value="1"/>
</dbReference>
<evidence type="ECO:0000256" key="4">
    <source>
        <dbReference type="ARBA" id="ARBA00022764"/>
    </source>
</evidence>
<proteinExistence type="inferred from homology"/>
<evidence type="ECO:0000256" key="2">
    <source>
        <dbReference type="ARBA" id="ARBA00022448"/>
    </source>
</evidence>
<dbReference type="RefSeq" id="WP_073052198.1">
    <property type="nucleotide sequence ID" value="NZ_FQUP01000001.1"/>
</dbReference>
<dbReference type="InterPro" id="IPR006059">
    <property type="entry name" value="SBP"/>
</dbReference>
<dbReference type="GO" id="GO:0055052">
    <property type="term" value="C:ATP-binding cassette (ABC) transporter complex, substrate-binding subunit-containing"/>
    <property type="evidence" value="ECO:0007669"/>
    <property type="project" value="TreeGrafter"/>
</dbReference>
<keyword evidence="3 5" id="KW-0732">Signal</keyword>
<keyword evidence="2" id="KW-0813">Transport</keyword>
<accession>A0A1M4Z0G2</accession>
<evidence type="ECO:0000256" key="1">
    <source>
        <dbReference type="ARBA" id="ARBA00008520"/>
    </source>
</evidence>
<keyword evidence="6" id="KW-0762">Sugar transport</keyword>
<evidence type="ECO:0000313" key="6">
    <source>
        <dbReference type="EMBL" id="SHF11066.1"/>
    </source>
</evidence>
<feature type="signal peptide" evidence="5">
    <location>
        <begin position="1"/>
        <end position="24"/>
    </location>
</feature>